<keyword evidence="5" id="KW-0999">Mitochondrion inner membrane</keyword>
<evidence type="ECO:0000256" key="5">
    <source>
        <dbReference type="ARBA" id="ARBA00022792"/>
    </source>
</evidence>
<organism evidence="10 11">
    <name type="scientific">Drosophila albomicans</name>
    <name type="common">Fruit fly</name>
    <dbReference type="NCBI Taxonomy" id="7291"/>
    <lineage>
        <taxon>Eukaryota</taxon>
        <taxon>Metazoa</taxon>
        <taxon>Ecdysozoa</taxon>
        <taxon>Arthropoda</taxon>
        <taxon>Hexapoda</taxon>
        <taxon>Insecta</taxon>
        <taxon>Pterygota</taxon>
        <taxon>Neoptera</taxon>
        <taxon>Endopterygota</taxon>
        <taxon>Diptera</taxon>
        <taxon>Brachycera</taxon>
        <taxon>Muscomorpha</taxon>
        <taxon>Ephydroidea</taxon>
        <taxon>Drosophilidae</taxon>
        <taxon>Drosophila</taxon>
    </lineage>
</organism>
<dbReference type="InterPro" id="IPR034884">
    <property type="entry name" value="Cytochrome_c_oxidase_VIc/VIIs"/>
</dbReference>
<dbReference type="GO" id="GO:0005743">
    <property type="term" value="C:mitochondrial inner membrane"/>
    <property type="evidence" value="ECO:0007669"/>
    <property type="project" value="UniProtKB-SubCell"/>
</dbReference>
<dbReference type="Gene3D" id="4.10.93.10">
    <property type="entry name" value="Mitochondrial cytochrome c oxidase subunit VIc/VIIs"/>
    <property type="match status" value="1"/>
</dbReference>
<keyword evidence="6 9" id="KW-1133">Transmembrane helix</keyword>
<accession>A0A6P8WIZ7</accession>
<evidence type="ECO:0000256" key="3">
    <source>
        <dbReference type="ARBA" id="ARBA00007204"/>
    </source>
</evidence>
<dbReference type="Proteomes" id="UP000515160">
    <property type="component" value="Unplaced"/>
</dbReference>
<proteinExistence type="inferred from homology"/>
<keyword evidence="8 9" id="KW-0472">Membrane</keyword>
<comment type="similarity">
    <text evidence="3">Belongs to the cytochrome c oxidase subunit 6c family.</text>
</comment>
<sequence>MSEKKIKFPIHDTHLNKIYGNLRNACILAVLAPLCFYGMYNLPHMNKYKSFYSNYDPMDSFDRMQTGGYLSSCPKEKDDKKK</sequence>
<evidence type="ECO:0000256" key="1">
    <source>
        <dbReference type="ARBA" id="ARBA00004434"/>
    </source>
</evidence>
<feature type="transmembrane region" description="Helical" evidence="9">
    <location>
        <begin position="21"/>
        <end position="40"/>
    </location>
</feature>
<dbReference type="Pfam" id="PF02937">
    <property type="entry name" value="COX6C"/>
    <property type="match status" value="1"/>
</dbReference>
<dbReference type="PANTHER" id="PTHR48416:SF1">
    <property type="entry name" value="CYTOCHROME C OXIDASE SUBUNIT 6C"/>
    <property type="match status" value="1"/>
</dbReference>
<dbReference type="AlphaFoldDB" id="A0A6P8WIZ7"/>
<reference evidence="11" key="1">
    <citation type="submission" date="2025-08" db="UniProtKB">
        <authorList>
            <consortium name="RefSeq"/>
        </authorList>
    </citation>
    <scope>IDENTIFICATION</scope>
    <source>
        <strain evidence="11">15112-1751.03</strain>
        <tissue evidence="11">Whole Adult</tissue>
    </source>
</reference>
<evidence type="ECO:0000256" key="8">
    <source>
        <dbReference type="ARBA" id="ARBA00023136"/>
    </source>
</evidence>
<name>A0A6P8WIZ7_DROAB</name>
<protein>
    <submittedName>
        <fullName evidence="11">Uncharacterized protein LOC117564535</fullName>
    </submittedName>
</protein>
<evidence type="ECO:0000313" key="10">
    <source>
        <dbReference type="Proteomes" id="UP000515160"/>
    </source>
</evidence>
<dbReference type="InterPro" id="IPR037169">
    <property type="entry name" value="Cytochrome_c_oxidase_VIc_sf"/>
</dbReference>
<keyword evidence="10" id="KW-1185">Reference proteome</keyword>
<evidence type="ECO:0000256" key="4">
    <source>
        <dbReference type="ARBA" id="ARBA00022692"/>
    </source>
</evidence>
<keyword evidence="7" id="KW-0496">Mitochondrion</keyword>
<dbReference type="SUPFAM" id="SSF81415">
    <property type="entry name" value="Mitochondrial cytochrome c oxidase subunit VIc"/>
    <property type="match status" value="1"/>
</dbReference>
<gene>
    <name evidence="11" type="primary">LOC117564535</name>
</gene>
<comment type="subcellular location">
    <subcellularLocation>
        <location evidence="1">Mitochondrion inner membrane</location>
        <topology evidence="1">Single-pass membrane protein</topology>
    </subcellularLocation>
</comment>
<dbReference type="InterPro" id="IPR051389">
    <property type="entry name" value="Cytochrome_c_oxidase_VIc"/>
</dbReference>
<dbReference type="GeneID" id="117564535"/>
<dbReference type="RefSeq" id="XP_034099248.1">
    <property type="nucleotide sequence ID" value="XM_034243357.2"/>
</dbReference>
<evidence type="ECO:0000256" key="2">
    <source>
        <dbReference type="ARBA" id="ARBA00004673"/>
    </source>
</evidence>
<dbReference type="CTD" id="318868"/>
<evidence type="ECO:0000256" key="7">
    <source>
        <dbReference type="ARBA" id="ARBA00023128"/>
    </source>
</evidence>
<evidence type="ECO:0000256" key="6">
    <source>
        <dbReference type="ARBA" id="ARBA00022989"/>
    </source>
</evidence>
<dbReference type="OrthoDB" id="10051322at2759"/>
<evidence type="ECO:0000256" key="9">
    <source>
        <dbReference type="SAM" id="Phobius"/>
    </source>
</evidence>
<dbReference type="PANTHER" id="PTHR48416">
    <property type="entry name" value="CYTOCHROME C OXIDASE SUBUNIT 6C"/>
    <property type="match status" value="1"/>
</dbReference>
<keyword evidence="4 9" id="KW-0812">Transmembrane</keyword>
<comment type="pathway">
    <text evidence="2">Energy metabolism; oxidative phosphorylation.</text>
</comment>
<evidence type="ECO:0000313" key="11">
    <source>
        <dbReference type="RefSeq" id="XP_034099248.1"/>
    </source>
</evidence>